<dbReference type="PROSITE" id="PS00463">
    <property type="entry name" value="ZN2_CY6_FUNGAL_1"/>
    <property type="match status" value="1"/>
</dbReference>
<name>A0A1J7IV06_9PEZI</name>
<keyword evidence="9" id="KW-1185">Reference proteome</keyword>
<proteinExistence type="predicted"/>
<feature type="region of interest" description="Disordered" evidence="6">
    <location>
        <begin position="75"/>
        <end position="113"/>
    </location>
</feature>
<protein>
    <recommendedName>
        <fullName evidence="7">Zn(2)-C6 fungal-type domain-containing protein</fullName>
    </recommendedName>
</protein>
<dbReference type="PANTHER" id="PTHR31845:SF39">
    <property type="entry name" value="TRANSCRIPTION FACTOR PBCR-RELATED"/>
    <property type="match status" value="1"/>
</dbReference>
<feature type="compositionally biased region" description="Acidic residues" evidence="6">
    <location>
        <begin position="145"/>
        <end position="161"/>
    </location>
</feature>
<dbReference type="PROSITE" id="PS50048">
    <property type="entry name" value="ZN2_CY6_FUNGAL_2"/>
    <property type="match status" value="1"/>
</dbReference>
<evidence type="ECO:0000256" key="1">
    <source>
        <dbReference type="ARBA" id="ARBA00004123"/>
    </source>
</evidence>
<gene>
    <name evidence="8" type="ORF">CONLIGDRAFT_573489</name>
</gene>
<evidence type="ECO:0000256" key="2">
    <source>
        <dbReference type="ARBA" id="ARBA00023015"/>
    </source>
</evidence>
<dbReference type="SMART" id="SM00066">
    <property type="entry name" value="GAL4"/>
    <property type="match status" value="1"/>
</dbReference>
<keyword evidence="3" id="KW-0238">DNA-binding</keyword>
<reference evidence="8 9" key="1">
    <citation type="submission" date="2016-10" db="EMBL/GenBank/DDBJ databases">
        <title>Draft genome sequence of Coniochaeta ligniaria NRRL30616, a lignocellulolytic fungus for bioabatement of inhibitors in plant biomass hydrolysates.</title>
        <authorList>
            <consortium name="DOE Joint Genome Institute"/>
            <person name="Jimenez D.J."/>
            <person name="Hector R.E."/>
            <person name="Riley R."/>
            <person name="Sun H."/>
            <person name="Grigoriev I.V."/>
            <person name="Van Elsas J.D."/>
            <person name="Nichols N.N."/>
        </authorList>
    </citation>
    <scope>NUCLEOTIDE SEQUENCE [LARGE SCALE GENOMIC DNA]</scope>
    <source>
        <strain evidence="8 9">NRRL 30616</strain>
    </source>
</reference>
<evidence type="ECO:0000256" key="5">
    <source>
        <dbReference type="ARBA" id="ARBA00023242"/>
    </source>
</evidence>
<accession>A0A1J7IV06</accession>
<dbReference type="AlphaFoldDB" id="A0A1J7IV06"/>
<dbReference type="Gene3D" id="4.10.240.10">
    <property type="entry name" value="Zn(2)-C6 fungal-type DNA-binding domain"/>
    <property type="match status" value="1"/>
</dbReference>
<evidence type="ECO:0000256" key="6">
    <source>
        <dbReference type="SAM" id="MobiDB-lite"/>
    </source>
</evidence>
<dbReference type="SUPFAM" id="SSF57701">
    <property type="entry name" value="Zn2/Cys6 DNA-binding domain"/>
    <property type="match status" value="1"/>
</dbReference>
<evidence type="ECO:0000313" key="9">
    <source>
        <dbReference type="Proteomes" id="UP000182658"/>
    </source>
</evidence>
<keyword evidence="4" id="KW-0804">Transcription</keyword>
<evidence type="ECO:0000313" key="8">
    <source>
        <dbReference type="EMBL" id="OIW31326.1"/>
    </source>
</evidence>
<dbReference type="EMBL" id="KV875096">
    <property type="protein sequence ID" value="OIW31326.1"/>
    <property type="molecule type" value="Genomic_DNA"/>
</dbReference>
<feature type="domain" description="Zn(2)-C6 fungal-type" evidence="7">
    <location>
        <begin position="19"/>
        <end position="51"/>
    </location>
</feature>
<dbReference type="GO" id="GO:0005634">
    <property type="term" value="C:nucleus"/>
    <property type="evidence" value="ECO:0007669"/>
    <property type="project" value="UniProtKB-SubCell"/>
</dbReference>
<dbReference type="GO" id="GO:0008270">
    <property type="term" value="F:zinc ion binding"/>
    <property type="evidence" value="ECO:0007669"/>
    <property type="project" value="InterPro"/>
</dbReference>
<evidence type="ECO:0000256" key="4">
    <source>
        <dbReference type="ARBA" id="ARBA00023163"/>
    </source>
</evidence>
<evidence type="ECO:0000259" key="7">
    <source>
        <dbReference type="PROSITE" id="PS50048"/>
    </source>
</evidence>
<dbReference type="InterPro" id="IPR001138">
    <property type="entry name" value="Zn2Cys6_DnaBD"/>
</dbReference>
<dbReference type="InterPro" id="IPR051089">
    <property type="entry name" value="prtT"/>
</dbReference>
<dbReference type="InParanoid" id="A0A1J7IV06"/>
<dbReference type="CDD" id="cd00067">
    <property type="entry name" value="GAL4"/>
    <property type="match status" value="1"/>
</dbReference>
<dbReference type="Proteomes" id="UP000182658">
    <property type="component" value="Unassembled WGS sequence"/>
</dbReference>
<dbReference type="GO" id="GO:0000981">
    <property type="term" value="F:DNA-binding transcription factor activity, RNA polymerase II-specific"/>
    <property type="evidence" value="ECO:0007669"/>
    <property type="project" value="InterPro"/>
</dbReference>
<feature type="compositionally biased region" description="Low complexity" evidence="6">
    <location>
        <begin position="84"/>
        <end position="99"/>
    </location>
</feature>
<sequence>MDNSQQETQAARRARISYACEACRAAKVKCQPSSQSGICRRCSDSKRECIFKTGPRTRRPPYSRHCSFLARQIGSPSRPTVAQPLTQPSPSSTTSTPRAAVPPPPGPSKTFTIDIPMQDEDADLAENLEFLRCSHEMFVDGLLPGDDDEESYYSCSDEEGEPASSHHQAGSVAGASSVSHASSLPVGASALSTPPSSVSFGTAKSKKKGALASLGVRPQFNLDSAEKLLAEFESRMLLHFPAVVQAQGEFSVPKLAQTKPFVLLAILAAASGSRTLQGHSLYDEEFRKVLGLKFVASGERSLELLQGLMVYTAWYPFHLRPKNKQAFQYVRMVVDIVNDLELDQDPDSDDMPSEKVTKEGLEEIRTYLATYYFVSSFAAAWNRTPALSYTKYTAKCCAILERDSTIKGDHILAWLVRIQHILEEVNDLRKTRRSGGLDEYQISLMLKGMESQLTEWETRMSPELSSTASIRLSLLFAKIFIPGAPLLKLPMMKAKRPSNQTAGDTTTFAAEPARLVALVPDLRTYFDLLLNLPASELNSFSGPEWARFILIVILAFRLSFPIPDCPEWDDGWAREEIGFGEYLKRFENMGHEPGGSGNKDVLSASKVVLGVVRKKWEKRAARINRQKGKGVALGGPARQNFGAEMPLDMGLDLSLDAGMDPMLLDTTMQGCPMMDGSLESYYPLWDESFSSADLGSVAVDEPGAGIAGGPPMPVNEYLDIWGAMTTGWAQWPQPHGGFEGGDLP</sequence>
<dbReference type="OrthoDB" id="5424793at2759"/>
<feature type="region of interest" description="Disordered" evidence="6">
    <location>
        <begin position="142"/>
        <end position="176"/>
    </location>
</feature>
<organism evidence="8 9">
    <name type="scientific">Coniochaeta ligniaria NRRL 30616</name>
    <dbReference type="NCBI Taxonomy" id="1408157"/>
    <lineage>
        <taxon>Eukaryota</taxon>
        <taxon>Fungi</taxon>
        <taxon>Dikarya</taxon>
        <taxon>Ascomycota</taxon>
        <taxon>Pezizomycotina</taxon>
        <taxon>Sordariomycetes</taxon>
        <taxon>Sordariomycetidae</taxon>
        <taxon>Coniochaetales</taxon>
        <taxon>Coniochaetaceae</taxon>
        <taxon>Coniochaeta</taxon>
    </lineage>
</organism>
<dbReference type="InterPro" id="IPR036864">
    <property type="entry name" value="Zn2-C6_fun-type_DNA-bd_sf"/>
</dbReference>
<feature type="compositionally biased region" description="Low complexity" evidence="6">
    <location>
        <begin position="163"/>
        <end position="176"/>
    </location>
</feature>
<evidence type="ECO:0000256" key="3">
    <source>
        <dbReference type="ARBA" id="ARBA00023125"/>
    </source>
</evidence>
<dbReference type="PANTHER" id="PTHR31845">
    <property type="entry name" value="FINGER DOMAIN PROTEIN, PUTATIVE-RELATED"/>
    <property type="match status" value="1"/>
</dbReference>
<dbReference type="GO" id="GO:0000976">
    <property type="term" value="F:transcription cis-regulatory region binding"/>
    <property type="evidence" value="ECO:0007669"/>
    <property type="project" value="TreeGrafter"/>
</dbReference>
<dbReference type="STRING" id="1408157.A0A1J7IV06"/>
<keyword evidence="2" id="KW-0805">Transcription regulation</keyword>
<keyword evidence="5" id="KW-0539">Nucleus</keyword>
<comment type="subcellular location">
    <subcellularLocation>
        <location evidence="1">Nucleus</location>
    </subcellularLocation>
</comment>